<name>A0A382S443_9ZZZZ</name>
<protein>
    <recommendedName>
        <fullName evidence="2">3-keto-disaccharide hydrolase domain-containing protein</fullName>
    </recommendedName>
</protein>
<sequence length="298" mass="34388">MKKLLGILVLGLLWCNVVFADVKDVKNVLKKIKSNKDISTGFKKFKDTAENMFNHWRITPWAMLKSKPGPGKHVLQIVKKTDGHPVRLGKESIRIEVRNGDTWGWDVKNDRERVELIICCANKTTWNAWSIYYPNDFNVIFPAKVAMGQFHNDGDNPPAFMFQNQGDPRGSEGGGYWIEADETIGSNNMPIKLLEKNEVLGKWNDVLVNAKWTHKKDGFFRIWINGKLSYEHKGMTQIKGDRIEHHLGVYRSYLSRRPGPDPTQIVYYDEIRYARSCKKLKLENLGYDCKNIESQSLK</sequence>
<gene>
    <name evidence="1" type="ORF">METZ01_LOCUS357477</name>
</gene>
<dbReference type="EMBL" id="UINC01126261">
    <property type="protein sequence ID" value="SVD04623.1"/>
    <property type="molecule type" value="Genomic_DNA"/>
</dbReference>
<proteinExistence type="predicted"/>
<dbReference type="AlphaFoldDB" id="A0A382S443"/>
<evidence type="ECO:0008006" key="2">
    <source>
        <dbReference type="Google" id="ProtNLM"/>
    </source>
</evidence>
<evidence type="ECO:0000313" key="1">
    <source>
        <dbReference type="EMBL" id="SVD04623.1"/>
    </source>
</evidence>
<dbReference type="InterPro" id="IPR025975">
    <property type="entry name" value="Polysacc_lyase"/>
</dbReference>
<reference evidence="1" key="1">
    <citation type="submission" date="2018-05" db="EMBL/GenBank/DDBJ databases">
        <authorList>
            <person name="Lanie J.A."/>
            <person name="Ng W.-L."/>
            <person name="Kazmierczak K.M."/>
            <person name="Andrzejewski T.M."/>
            <person name="Davidsen T.M."/>
            <person name="Wayne K.J."/>
            <person name="Tettelin H."/>
            <person name="Glass J.I."/>
            <person name="Rusch D."/>
            <person name="Podicherti R."/>
            <person name="Tsui H.-C.T."/>
            <person name="Winkler M.E."/>
        </authorList>
    </citation>
    <scope>NUCLEOTIDE SEQUENCE</scope>
</reference>
<dbReference type="Pfam" id="PF14099">
    <property type="entry name" value="Polysacc_lyase"/>
    <property type="match status" value="1"/>
</dbReference>
<organism evidence="1">
    <name type="scientific">marine metagenome</name>
    <dbReference type="NCBI Taxonomy" id="408172"/>
    <lineage>
        <taxon>unclassified sequences</taxon>
        <taxon>metagenomes</taxon>
        <taxon>ecological metagenomes</taxon>
    </lineage>
</organism>
<dbReference type="Gene3D" id="2.60.120.200">
    <property type="match status" value="1"/>
</dbReference>
<accession>A0A382S443</accession>